<feature type="non-terminal residue" evidence="2">
    <location>
        <position position="1"/>
    </location>
</feature>
<gene>
    <name evidence="2" type="ORF">S12H4_28572</name>
</gene>
<evidence type="ECO:0000256" key="1">
    <source>
        <dbReference type="SAM" id="MobiDB-lite"/>
    </source>
</evidence>
<feature type="region of interest" description="Disordered" evidence="1">
    <location>
        <begin position="163"/>
        <end position="184"/>
    </location>
</feature>
<comment type="caution">
    <text evidence="2">The sequence shown here is derived from an EMBL/GenBank/DDBJ whole genome shotgun (WGS) entry which is preliminary data.</text>
</comment>
<reference evidence="2" key="1">
    <citation type="journal article" date="2014" name="Front. Microbiol.">
        <title>High frequency of phylogenetically diverse reductive dehalogenase-homologous genes in deep subseafloor sedimentary metagenomes.</title>
        <authorList>
            <person name="Kawai M."/>
            <person name="Futagami T."/>
            <person name="Toyoda A."/>
            <person name="Takaki Y."/>
            <person name="Nishi S."/>
            <person name="Hori S."/>
            <person name="Arai W."/>
            <person name="Tsubouchi T."/>
            <person name="Morono Y."/>
            <person name="Uchiyama I."/>
            <person name="Ito T."/>
            <person name="Fujiyama A."/>
            <person name="Inagaki F."/>
            <person name="Takami H."/>
        </authorList>
    </citation>
    <scope>NUCLEOTIDE SEQUENCE</scope>
    <source>
        <strain evidence="2">Expedition CK06-06</strain>
    </source>
</reference>
<protein>
    <submittedName>
        <fullName evidence="2">Uncharacterized protein</fullName>
    </submittedName>
</protein>
<dbReference type="AlphaFoldDB" id="X1TST2"/>
<accession>X1TST2</accession>
<organism evidence="2">
    <name type="scientific">marine sediment metagenome</name>
    <dbReference type="NCBI Taxonomy" id="412755"/>
    <lineage>
        <taxon>unclassified sequences</taxon>
        <taxon>metagenomes</taxon>
        <taxon>ecological metagenomes</taxon>
    </lineage>
</organism>
<evidence type="ECO:0000313" key="2">
    <source>
        <dbReference type="EMBL" id="GAI90610.1"/>
    </source>
</evidence>
<proteinExistence type="predicted"/>
<name>X1TST2_9ZZZZ</name>
<dbReference type="EMBL" id="BARW01016398">
    <property type="protein sequence ID" value="GAI90610.1"/>
    <property type="molecule type" value="Genomic_DNA"/>
</dbReference>
<sequence length="184" mass="20936">LAVVILAIIVVAGAHFTGLWKTVSHEDLEGSFELLDIETKWVEKTFQPWPPKLVIVPAISFKIKNISEKPLKYFYLNANFKFRDDVANLGDGFIEAIRREPLMPGETSETILLKSTHGIDGQNLEHFKSSPFFQSKIVDVKVFAKSQGSQYIPVGEWEVSKNIDFKEPEPDNMEQEKKKAEDLK</sequence>